<organism evidence="1 2">
    <name type="scientific">Rangifer tarandus platyrhynchus</name>
    <name type="common">Svalbard reindeer</name>
    <dbReference type="NCBI Taxonomy" id="3082113"/>
    <lineage>
        <taxon>Eukaryota</taxon>
        <taxon>Metazoa</taxon>
        <taxon>Chordata</taxon>
        <taxon>Craniata</taxon>
        <taxon>Vertebrata</taxon>
        <taxon>Euteleostomi</taxon>
        <taxon>Mammalia</taxon>
        <taxon>Eutheria</taxon>
        <taxon>Laurasiatheria</taxon>
        <taxon>Artiodactyla</taxon>
        <taxon>Ruminantia</taxon>
        <taxon>Pecora</taxon>
        <taxon>Cervidae</taxon>
        <taxon>Odocoileinae</taxon>
        <taxon>Rangifer</taxon>
    </lineage>
</organism>
<proteinExistence type="predicted"/>
<dbReference type="EMBL" id="OX596114">
    <property type="protein sequence ID" value="CAI9707609.1"/>
    <property type="molecule type" value="Genomic_DNA"/>
</dbReference>
<sequence>MTGLSRSRAAGLWGQSPCAGTGTGGPPAVGVVSGPAHGPPCGSRKLTDTGHPGRRVPGWDTGSQVEEREPQRVLQPRGSLQPGPACMIAPDKVQPELAACAALDTAHGGMLPSTDRLHRRPLAGWCTPELLPLLGPPGTVPQSGGALSPQPAWWVPPRTIPTKTGCPVPPPSPVWDEEGDPADSMVPGVGRLNSDKSASSVQALQPLWGRSTLEHSFPSIHAANPW</sequence>
<name>A0ACB0F5N8_RANTA</name>
<gene>
    <name evidence="1" type="ORF">MRATA1EN3_LOCUS18822</name>
</gene>
<evidence type="ECO:0000313" key="1">
    <source>
        <dbReference type="EMBL" id="CAI9707609.1"/>
    </source>
</evidence>
<reference evidence="1" key="1">
    <citation type="submission" date="2023-05" db="EMBL/GenBank/DDBJ databases">
        <authorList>
            <consortium name="ELIXIR-Norway"/>
        </authorList>
    </citation>
    <scope>NUCLEOTIDE SEQUENCE</scope>
</reference>
<dbReference type="Proteomes" id="UP001162501">
    <property type="component" value="Chromosome 30"/>
</dbReference>
<evidence type="ECO:0000313" key="2">
    <source>
        <dbReference type="Proteomes" id="UP001162501"/>
    </source>
</evidence>
<protein>
    <submittedName>
        <fullName evidence="1">Uncharacterized protein</fullName>
    </submittedName>
</protein>
<accession>A0ACB0F5N8</accession>